<name>A0A835JZJ1_9ROSI</name>
<feature type="disulfide bond" evidence="12">
    <location>
        <begin position="30"/>
        <end position="42"/>
    </location>
</feature>
<dbReference type="PROSITE" id="PS00725">
    <property type="entry name" value="GERMIN"/>
    <property type="match status" value="1"/>
</dbReference>
<evidence type="ECO:0000256" key="16">
    <source>
        <dbReference type="SAM" id="SignalP"/>
    </source>
</evidence>
<dbReference type="PRINTS" id="PR00325">
    <property type="entry name" value="GERMIN"/>
</dbReference>
<dbReference type="Gene3D" id="2.60.120.10">
    <property type="entry name" value="Jelly Rolls"/>
    <property type="match status" value="1"/>
</dbReference>
<keyword evidence="13" id="KW-0040">ANK repeat</keyword>
<evidence type="ECO:0000256" key="5">
    <source>
        <dbReference type="ARBA" id="ARBA00022723"/>
    </source>
</evidence>
<keyword evidence="7 12" id="KW-1015">Disulfide bond</keyword>
<evidence type="ECO:0000256" key="3">
    <source>
        <dbReference type="ARBA" id="ARBA00022523"/>
    </source>
</evidence>
<keyword evidence="9 10" id="KW-0464">Manganese</keyword>
<keyword evidence="4" id="KW-0964">Secreted</keyword>
<gene>
    <name evidence="18" type="ORF">SADUNF_Sadunf08G0014600</name>
</gene>
<keyword evidence="8" id="KW-0325">Glycoprotein</keyword>
<feature type="transmembrane region" description="Helical" evidence="15">
    <location>
        <begin position="844"/>
        <end position="864"/>
    </location>
</feature>
<evidence type="ECO:0000256" key="7">
    <source>
        <dbReference type="ARBA" id="ARBA00023157"/>
    </source>
</evidence>
<dbReference type="Pfam" id="PF12796">
    <property type="entry name" value="Ank_2"/>
    <property type="match status" value="1"/>
</dbReference>
<dbReference type="InterPro" id="IPR002110">
    <property type="entry name" value="Ankyrin_rpt"/>
</dbReference>
<feature type="binding site" evidence="10">
    <location>
        <position position="100"/>
    </location>
    <ligand>
        <name>oxalate</name>
        <dbReference type="ChEBI" id="CHEBI:30623"/>
    </ligand>
</feature>
<dbReference type="GO" id="GO:0016020">
    <property type="term" value="C:membrane"/>
    <property type="evidence" value="ECO:0007669"/>
    <property type="project" value="TreeGrafter"/>
</dbReference>
<dbReference type="Proteomes" id="UP000657918">
    <property type="component" value="Chromosome 8"/>
</dbReference>
<feature type="binding site" evidence="11">
    <location>
        <position position="110"/>
    </location>
    <ligand>
        <name>Mn(2+)</name>
        <dbReference type="ChEBI" id="CHEBI:29035"/>
    </ligand>
</feature>
<dbReference type="PANTHER" id="PTHR24177">
    <property type="entry name" value="CASKIN"/>
    <property type="match status" value="1"/>
</dbReference>
<evidence type="ECO:0000256" key="1">
    <source>
        <dbReference type="ARBA" id="ARBA00004271"/>
    </source>
</evidence>
<evidence type="ECO:0000256" key="10">
    <source>
        <dbReference type="PIRSR" id="PIRSR601929-1"/>
    </source>
</evidence>
<evidence type="ECO:0000256" key="12">
    <source>
        <dbReference type="PIRSR" id="PIRSR601929-3"/>
    </source>
</evidence>
<evidence type="ECO:0000256" key="2">
    <source>
        <dbReference type="ARBA" id="ARBA00007456"/>
    </source>
</evidence>
<feature type="repeat" description="ANK" evidence="13">
    <location>
        <begin position="396"/>
        <end position="418"/>
    </location>
</feature>
<evidence type="ECO:0000256" key="14">
    <source>
        <dbReference type="SAM" id="MobiDB-lite"/>
    </source>
</evidence>
<comment type="subcellular location">
    <subcellularLocation>
        <location evidence="1">Secreted</location>
        <location evidence="1">Extracellular space</location>
        <location evidence="1">Apoplast</location>
    </subcellularLocation>
</comment>
<feature type="binding site" evidence="10">
    <location>
        <position position="110"/>
    </location>
    <ligand>
        <name>oxalate</name>
        <dbReference type="ChEBI" id="CHEBI:30623"/>
    </ligand>
</feature>
<dbReference type="Pfam" id="PF00190">
    <property type="entry name" value="Cupin_1"/>
    <property type="match status" value="1"/>
</dbReference>
<dbReference type="PROSITE" id="PS50088">
    <property type="entry name" value="ANK_REPEAT"/>
    <property type="match status" value="1"/>
</dbReference>
<feature type="transmembrane region" description="Helical" evidence="15">
    <location>
        <begin position="801"/>
        <end position="823"/>
    </location>
</feature>
<keyword evidence="19" id="KW-1185">Reference proteome</keyword>
<dbReference type="EMBL" id="JADGMS010000008">
    <property type="protein sequence ID" value="KAF9676559.1"/>
    <property type="molecule type" value="Genomic_DNA"/>
</dbReference>
<feature type="chain" id="PRO_5033059058" description="Cupin type-1 domain-containing protein" evidence="16">
    <location>
        <begin position="21"/>
        <end position="940"/>
    </location>
</feature>
<keyword evidence="15" id="KW-0812">Transmembrane</keyword>
<evidence type="ECO:0000259" key="17">
    <source>
        <dbReference type="SMART" id="SM00835"/>
    </source>
</evidence>
<dbReference type="PROSITE" id="PS50297">
    <property type="entry name" value="ANK_REP_REGION"/>
    <property type="match status" value="1"/>
</dbReference>
<keyword evidence="3" id="KW-0052">Apoplast</keyword>
<keyword evidence="5 10" id="KW-0479">Metal-binding</keyword>
<evidence type="ECO:0000313" key="19">
    <source>
        <dbReference type="Proteomes" id="UP000657918"/>
    </source>
</evidence>
<dbReference type="OrthoDB" id="1652385at2759"/>
<organism evidence="18 19">
    <name type="scientific">Salix dunnii</name>
    <dbReference type="NCBI Taxonomy" id="1413687"/>
    <lineage>
        <taxon>Eukaryota</taxon>
        <taxon>Viridiplantae</taxon>
        <taxon>Streptophyta</taxon>
        <taxon>Embryophyta</taxon>
        <taxon>Tracheophyta</taxon>
        <taxon>Spermatophyta</taxon>
        <taxon>Magnoliopsida</taxon>
        <taxon>eudicotyledons</taxon>
        <taxon>Gunneridae</taxon>
        <taxon>Pentapetalae</taxon>
        <taxon>rosids</taxon>
        <taxon>fabids</taxon>
        <taxon>Malpighiales</taxon>
        <taxon>Salicaceae</taxon>
        <taxon>Saliceae</taxon>
        <taxon>Salix</taxon>
    </lineage>
</organism>
<dbReference type="AlphaFoldDB" id="A0A835JZJ1"/>
<feature type="transmembrane region" description="Helical" evidence="15">
    <location>
        <begin position="884"/>
        <end position="909"/>
    </location>
</feature>
<proteinExistence type="inferred from homology"/>
<dbReference type="Pfam" id="PF13962">
    <property type="entry name" value="PGG"/>
    <property type="match status" value="1"/>
</dbReference>
<evidence type="ECO:0000256" key="8">
    <source>
        <dbReference type="ARBA" id="ARBA00023180"/>
    </source>
</evidence>
<evidence type="ECO:0000256" key="4">
    <source>
        <dbReference type="ARBA" id="ARBA00022525"/>
    </source>
</evidence>
<dbReference type="SUPFAM" id="SSF48403">
    <property type="entry name" value="Ankyrin repeat"/>
    <property type="match status" value="1"/>
</dbReference>
<dbReference type="Gene3D" id="1.25.40.20">
    <property type="entry name" value="Ankyrin repeat-containing domain"/>
    <property type="match status" value="1"/>
</dbReference>
<feature type="binding site" evidence="11">
    <location>
        <position position="105"/>
    </location>
    <ligand>
        <name>Mn(2+)</name>
        <dbReference type="ChEBI" id="CHEBI:29035"/>
    </ligand>
</feature>
<dbReference type="InterPro" id="IPR011051">
    <property type="entry name" value="RmlC_Cupin_sf"/>
</dbReference>
<keyword evidence="15" id="KW-1133">Transmembrane helix</keyword>
<comment type="caution">
    <text evidence="18">The sequence shown here is derived from an EMBL/GenBank/DDBJ whole genome shotgun (WGS) entry which is preliminary data.</text>
</comment>
<feature type="domain" description="Cupin type-1" evidence="17">
    <location>
        <begin position="56"/>
        <end position="201"/>
    </location>
</feature>
<dbReference type="SMART" id="SM00835">
    <property type="entry name" value="Cupin_1"/>
    <property type="match status" value="1"/>
</dbReference>
<evidence type="ECO:0000256" key="15">
    <source>
        <dbReference type="SAM" id="Phobius"/>
    </source>
</evidence>
<dbReference type="InterPro" id="IPR006045">
    <property type="entry name" value="Cupin_1"/>
</dbReference>
<feature type="binding site" evidence="11">
    <location>
        <position position="149"/>
    </location>
    <ligand>
        <name>Mn(2+)</name>
        <dbReference type="ChEBI" id="CHEBI:29035"/>
    </ligand>
</feature>
<dbReference type="InterPro" id="IPR019780">
    <property type="entry name" value="Germin_Mn-BS"/>
</dbReference>
<dbReference type="FunFam" id="2.60.120.10:FF:000025">
    <property type="entry name" value="germin-like protein subfamily 2 member 1"/>
    <property type="match status" value="1"/>
</dbReference>
<dbReference type="CDD" id="cd02241">
    <property type="entry name" value="cupin_OxOx"/>
    <property type="match status" value="1"/>
</dbReference>
<keyword evidence="6 16" id="KW-0732">Signal</keyword>
<feature type="binding site" evidence="11">
    <location>
        <position position="103"/>
    </location>
    <ligand>
        <name>Mn(2+)</name>
        <dbReference type="ChEBI" id="CHEBI:29035"/>
    </ligand>
</feature>
<feature type="binding site" evidence="10">
    <location>
        <position position="105"/>
    </location>
    <ligand>
        <name>oxalate</name>
        <dbReference type="ChEBI" id="CHEBI:30623"/>
    </ligand>
</feature>
<dbReference type="GO" id="GO:0009506">
    <property type="term" value="C:plasmodesma"/>
    <property type="evidence" value="ECO:0007669"/>
    <property type="project" value="UniProtKB-ARBA"/>
</dbReference>
<dbReference type="InterPro" id="IPR014710">
    <property type="entry name" value="RmlC-like_jellyroll"/>
</dbReference>
<dbReference type="SUPFAM" id="SSF51182">
    <property type="entry name" value="RmlC-like cupins"/>
    <property type="match status" value="1"/>
</dbReference>
<feature type="signal peptide" evidence="16">
    <location>
        <begin position="1"/>
        <end position="20"/>
    </location>
</feature>
<sequence length="940" mass="103764">MSLTVTVLLAVLLHGCVTLASDPDPVRDFCIANTDSATNIPCKNSSDATVEDFIFSGIKSRGRFSETGLASIPVNVNNFPGLNTLGVSLVRADFEAGGVNVPHFHPRATEVAYVLEGKIYSGFVDTKNKVFAKVLEKGEVMVFPRGLVHFQMNVGDKPATILGSFNSENPGLMKIPAAVFGCGIKEELLEKAFGLTVKDISKVRKNLHFVGSINLGITCFSVACLPLHADSNMTTNISPTSIVVEILRDDNYDDWSACMKSYMLAQDLWDFIDPADHQEGDQEVDSKTWRKKNAAALHAIQISCSPHILSRIRSIVSAKVAWDTLANSQQQLSPSHEVQSVESELSESSQSSGFVSNEMNGPLLTLYKHAHNGDWDAIKNYLSQYPDAIRAIIKPYGGTALHVAAFAGNLKVVEELVKLMSEKELEIQDDEGNTALSFAATVGITKMADCLVRKNKNLVTFVDKDNSIPLVEACLASHKDMALYLYSVTPVEFLFQDNGIHGSRFLQSAITARMLDIAFDFLHRFPYMTTTKNGVSGSNPLMALSTMPALFHSGNRLALWQQWIYSCIPMEPIATIGDNFSIYMPDEGLSGSKNITLQVLSKLHGFAINLLTFLGIKQIYDMKKIYIYSNKILRCTCEYVLNLDLEELLEANIRGAFHSGVKNGMVEFVIKLLKTCPHLMVSTDVESRHLFMSSIANRHDKVFNLLYGLEASKAPFVSFKDSSGNTLLHLAAKISPPSQLARISGAALQMQRELQWYKEVESIMNPKDKDLHNYNDQIARELFTHDHKDLLVKGEQWMKEAATSCTVVGALIITIMFTAVFTVPGGNVQETGYPVLKDDKSFKVFVVADAISLFSSSTSVVLFLGILTSRYAEEDFLESLPTKLIFGLSTLFLSIATMMVTFCAALIIMLNRRLEIVIPVVLLANIPVTSFMLLQFPLLV</sequence>
<evidence type="ECO:0000256" key="9">
    <source>
        <dbReference type="ARBA" id="ARBA00023211"/>
    </source>
</evidence>
<dbReference type="SMART" id="SM00248">
    <property type="entry name" value="ANK"/>
    <property type="match status" value="3"/>
</dbReference>
<dbReference type="InterPro" id="IPR001929">
    <property type="entry name" value="Germin"/>
</dbReference>
<dbReference type="Pfam" id="PF13961">
    <property type="entry name" value="DUF4219"/>
    <property type="match status" value="1"/>
</dbReference>
<feature type="transmembrane region" description="Helical" evidence="15">
    <location>
        <begin position="916"/>
        <end position="938"/>
    </location>
</feature>
<feature type="compositionally biased region" description="Low complexity" evidence="14">
    <location>
        <begin position="335"/>
        <end position="354"/>
    </location>
</feature>
<dbReference type="InterPro" id="IPR025314">
    <property type="entry name" value="DUF4219"/>
</dbReference>
<protein>
    <recommendedName>
        <fullName evidence="17">Cupin type-1 domain-containing protein</fullName>
    </recommendedName>
</protein>
<dbReference type="GO" id="GO:0048046">
    <property type="term" value="C:apoplast"/>
    <property type="evidence" value="ECO:0007669"/>
    <property type="project" value="UniProtKB-SubCell"/>
</dbReference>
<keyword evidence="15" id="KW-0472">Membrane</keyword>
<dbReference type="GO" id="GO:0010497">
    <property type="term" value="P:plasmodesmata-mediated intercellular transport"/>
    <property type="evidence" value="ECO:0007669"/>
    <property type="project" value="UniProtKB-ARBA"/>
</dbReference>
<evidence type="ECO:0000256" key="11">
    <source>
        <dbReference type="PIRSR" id="PIRSR601929-2"/>
    </source>
</evidence>
<comment type="similarity">
    <text evidence="2">Belongs to the germin family.</text>
</comment>
<evidence type="ECO:0000313" key="18">
    <source>
        <dbReference type="EMBL" id="KAF9676559.1"/>
    </source>
</evidence>
<evidence type="ECO:0000256" key="6">
    <source>
        <dbReference type="ARBA" id="ARBA00022729"/>
    </source>
</evidence>
<dbReference type="GO" id="GO:2000280">
    <property type="term" value="P:regulation of root development"/>
    <property type="evidence" value="ECO:0007669"/>
    <property type="project" value="UniProtKB-ARBA"/>
</dbReference>
<feature type="region of interest" description="Disordered" evidence="14">
    <location>
        <begin position="332"/>
        <end position="354"/>
    </location>
</feature>
<dbReference type="PANTHER" id="PTHR24177:SF329">
    <property type="entry name" value="ANKYRIN REPEAT PROTEIN"/>
    <property type="match status" value="1"/>
</dbReference>
<dbReference type="InterPro" id="IPR026961">
    <property type="entry name" value="PGG_dom"/>
</dbReference>
<evidence type="ECO:0000256" key="13">
    <source>
        <dbReference type="PROSITE-ProRule" id="PRU00023"/>
    </source>
</evidence>
<reference evidence="18 19" key="1">
    <citation type="submission" date="2020-10" db="EMBL/GenBank/DDBJ databases">
        <title>Plant Genome Project.</title>
        <authorList>
            <person name="Zhang R.-G."/>
        </authorList>
    </citation>
    <scope>NUCLEOTIDE SEQUENCE [LARGE SCALE GENOMIC DNA]</scope>
    <source>
        <strain evidence="18">FAFU-HL-1</strain>
        <tissue evidence="18">Leaf</tissue>
    </source>
</reference>
<accession>A0A835JZJ1</accession>
<dbReference type="GO" id="GO:0030145">
    <property type="term" value="F:manganese ion binding"/>
    <property type="evidence" value="ECO:0007669"/>
    <property type="project" value="InterPro"/>
</dbReference>
<dbReference type="InterPro" id="IPR036770">
    <property type="entry name" value="Ankyrin_rpt-contain_sf"/>
</dbReference>